<dbReference type="PANTHER" id="PTHR44688:SF16">
    <property type="entry name" value="DNA-BINDING TRANSCRIPTIONAL ACTIVATOR DEVR_DOSR"/>
    <property type="match status" value="1"/>
</dbReference>
<dbReference type="PROSITE" id="PS00622">
    <property type="entry name" value="HTH_LUXR_1"/>
    <property type="match status" value="1"/>
</dbReference>
<dbReference type="PANTHER" id="PTHR44688">
    <property type="entry name" value="DNA-BINDING TRANSCRIPTIONAL ACTIVATOR DEVR_DOSR"/>
    <property type="match status" value="1"/>
</dbReference>
<reference evidence="5" key="1">
    <citation type="submission" date="2021-06" db="EMBL/GenBank/DDBJ databases">
        <title>Complete genome sequence of Nocardioides sp. G188.</title>
        <authorList>
            <person name="Im W.-T."/>
        </authorList>
    </citation>
    <scope>NUCLEOTIDE SEQUENCE</scope>
    <source>
        <strain evidence="5">G188</strain>
    </source>
</reference>
<dbReference type="KEGG" id="nps:KRR39_18270"/>
<dbReference type="PROSITE" id="PS50043">
    <property type="entry name" value="HTH_LUXR_2"/>
    <property type="match status" value="1"/>
</dbReference>
<dbReference type="GO" id="GO:0006355">
    <property type="term" value="P:regulation of DNA-templated transcription"/>
    <property type="evidence" value="ECO:0007669"/>
    <property type="project" value="InterPro"/>
</dbReference>
<dbReference type="AlphaFoldDB" id="A0A975SWU5"/>
<dbReference type="InterPro" id="IPR000792">
    <property type="entry name" value="Tscrpt_reg_LuxR_C"/>
</dbReference>
<name>A0A975SWU5_9ACTN</name>
<dbReference type="GO" id="GO:0003677">
    <property type="term" value="F:DNA binding"/>
    <property type="evidence" value="ECO:0007669"/>
    <property type="project" value="UniProtKB-KW"/>
</dbReference>
<keyword evidence="3" id="KW-0804">Transcription</keyword>
<organism evidence="5 6">
    <name type="scientific">Nocardioides panacis</name>
    <dbReference type="NCBI Taxonomy" id="2849501"/>
    <lineage>
        <taxon>Bacteria</taxon>
        <taxon>Bacillati</taxon>
        <taxon>Actinomycetota</taxon>
        <taxon>Actinomycetes</taxon>
        <taxon>Propionibacteriales</taxon>
        <taxon>Nocardioidaceae</taxon>
        <taxon>Nocardioides</taxon>
    </lineage>
</organism>
<evidence type="ECO:0000259" key="4">
    <source>
        <dbReference type="PROSITE" id="PS50043"/>
    </source>
</evidence>
<evidence type="ECO:0000256" key="2">
    <source>
        <dbReference type="ARBA" id="ARBA00023125"/>
    </source>
</evidence>
<evidence type="ECO:0000256" key="3">
    <source>
        <dbReference type="ARBA" id="ARBA00023163"/>
    </source>
</evidence>
<dbReference type="CDD" id="cd06170">
    <property type="entry name" value="LuxR_C_like"/>
    <property type="match status" value="1"/>
</dbReference>
<dbReference type="EMBL" id="CP077062">
    <property type="protein sequence ID" value="QWZ07382.1"/>
    <property type="molecule type" value="Genomic_DNA"/>
</dbReference>
<evidence type="ECO:0000313" key="5">
    <source>
        <dbReference type="EMBL" id="QWZ07382.1"/>
    </source>
</evidence>
<proteinExistence type="predicted"/>
<evidence type="ECO:0000256" key="1">
    <source>
        <dbReference type="ARBA" id="ARBA00023015"/>
    </source>
</evidence>
<accession>A0A975SWU5</accession>
<protein>
    <submittedName>
        <fullName evidence="5">Helix-turn-helix transcriptional regulator</fullName>
    </submittedName>
</protein>
<feature type="domain" description="HTH luxR-type" evidence="4">
    <location>
        <begin position="47"/>
        <end position="112"/>
    </location>
</feature>
<keyword evidence="2" id="KW-0238">DNA-binding</keyword>
<keyword evidence="1" id="KW-0805">Transcription regulation</keyword>
<gene>
    <name evidence="5" type="ORF">KRR39_18270</name>
</gene>
<evidence type="ECO:0000313" key="6">
    <source>
        <dbReference type="Proteomes" id="UP000683575"/>
    </source>
</evidence>
<sequence>MEMLVAAIRAHETVLLDGTVLVSSHDQVGAGHGAAAGVQAHREQAAAGDGWDALTVSELRIVAHVADGKTNRAIAKILVVSRHTVDAHLKHIYIKLDIHTRVELTALALQHPGEW</sequence>
<dbReference type="Proteomes" id="UP000683575">
    <property type="component" value="Chromosome"/>
</dbReference>
<dbReference type="SMART" id="SM00421">
    <property type="entry name" value="HTH_LUXR"/>
    <property type="match status" value="1"/>
</dbReference>
<dbReference type="Pfam" id="PF00196">
    <property type="entry name" value="GerE"/>
    <property type="match status" value="1"/>
</dbReference>
<keyword evidence="6" id="KW-1185">Reference proteome</keyword>